<feature type="region of interest" description="Disordered" evidence="4">
    <location>
        <begin position="838"/>
        <end position="867"/>
    </location>
</feature>
<keyword evidence="3" id="KW-0175">Coiled coil</keyword>
<dbReference type="InterPro" id="IPR053271">
    <property type="entry name" value="DDT_domain"/>
</dbReference>
<organism evidence="6 7">
    <name type="scientific">Porphyridium purpureum</name>
    <name type="common">Red alga</name>
    <name type="synonym">Porphyridium cruentum</name>
    <dbReference type="NCBI Taxonomy" id="35688"/>
    <lineage>
        <taxon>Eukaryota</taxon>
        <taxon>Rhodophyta</taxon>
        <taxon>Bangiophyceae</taxon>
        <taxon>Porphyridiales</taxon>
        <taxon>Porphyridiaceae</taxon>
        <taxon>Porphyridium</taxon>
    </lineage>
</organism>
<evidence type="ECO:0000313" key="6">
    <source>
        <dbReference type="EMBL" id="KAA8497096.1"/>
    </source>
</evidence>
<evidence type="ECO:0000259" key="5">
    <source>
        <dbReference type="PROSITE" id="PS50827"/>
    </source>
</evidence>
<dbReference type="Pfam" id="PF15613">
    <property type="entry name" value="WSD"/>
    <property type="match status" value="1"/>
</dbReference>
<evidence type="ECO:0000256" key="3">
    <source>
        <dbReference type="SAM" id="Coils"/>
    </source>
</evidence>
<keyword evidence="7" id="KW-1185">Reference proteome</keyword>
<evidence type="ECO:0000313" key="7">
    <source>
        <dbReference type="Proteomes" id="UP000324585"/>
    </source>
</evidence>
<dbReference type="GO" id="GO:0005634">
    <property type="term" value="C:nucleus"/>
    <property type="evidence" value="ECO:0007669"/>
    <property type="project" value="UniProtKB-SubCell"/>
</dbReference>
<dbReference type="EMBL" id="VRMN01000002">
    <property type="protein sequence ID" value="KAA8497096.1"/>
    <property type="molecule type" value="Genomic_DNA"/>
</dbReference>
<evidence type="ECO:0000256" key="2">
    <source>
        <dbReference type="ARBA" id="ARBA00023242"/>
    </source>
</evidence>
<feature type="region of interest" description="Disordered" evidence="4">
    <location>
        <begin position="1"/>
        <end position="118"/>
    </location>
</feature>
<evidence type="ECO:0000256" key="1">
    <source>
        <dbReference type="ARBA" id="ARBA00004123"/>
    </source>
</evidence>
<gene>
    <name evidence="6" type="ORF">FVE85_0825</name>
</gene>
<evidence type="ECO:0000256" key="4">
    <source>
        <dbReference type="SAM" id="MobiDB-lite"/>
    </source>
</evidence>
<dbReference type="PROSITE" id="PS50827">
    <property type="entry name" value="DDT"/>
    <property type="match status" value="1"/>
</dbReference>
<dbReference type="InterPro" id="IPR028941">
    <property type="entry name" value="WHIM2_dom"/>
</dbReference>
<feature type="region of interest" description="Disordered" evidence="4">
    <location>
        <begin position="1117"/>
        <end position="1142"/>
    </location>
</feature>
<comment type="subcellular location">
    <subcellularLocation>
        <location evidence="1">Nucleus</location>
    </subcellularLocation>
</comment>
<accession>A0A5J4Z0D6</accession>
<name>A0A5J4Z0D6_PORPP</name>
<dbReference type="Proteomes" id="UP000324585">
    <property type="component" value="Unassembled WGS sequence"/>
</dbReference>
<proteinExistence type="predicted"/>
<dbReference type="Pfam" id="PF02791">
    <property type="entry name" value="DDT"/>
    <property type="match status" value="1"/>
</dbReference>
<dbReference type="AlphaFoldDB" id="A0A5J4Z0D6"/>
<feature type="compositionally biased region" description="Polar residues" evidence="4">
    <location>
        <begin position="133"/>
        <end position="144"/>
    </location>
</feature>
<comment type="caution">
    <text evidence="6">The sequence shown here is derived from an EMBL/GenBank/DDBJ whole genome shotgun (WGS) entry which is preliminary data.</text>
</comment>
<feature type="compositionally biased region" description="Basic and acidic residues" evidence="4">
    <location>
        <begin position="987"/>
        <end position="1010"/>
    </location>
</feature>
<feature type="region of interest" description="Disordered" evidence="4">
    <location>
        <begin position="698"/>
        <end position="742"/>
    </location>
</feature>
<dbReference type="Pfam" id="PF15612">
    <property type="entry name" value="WHIM1"/>
    <property type="match status" value="1"/>
</dbReference>
<sequence>MDERTGAPIPAHENGARLKPALGQQAAQEPIDTAPAPIGKRKRIATKPFEMEEVERPRVSAGSKGGSMPKRKQKKVTKQSEAVPSHSDVDVTEKSPAQRRAGNRAPFLPVPSGSRMSAGMDEVDAVPEHSMSSGYVSAETNGHGSRTPLRPHPASTDATQTHRPAYTAHMPPYLGQGRDAPQPPSYAPTTTHYEPLQGVYHDGPLGMNGGSGVFSNQHHHYPFPRDMREVPQVMQSTGFLSRADAGMAPNLSSDAMSQRLAVSATSVPVNESEVGGDRAAFLPDSKGIAAKRAPKLDSDGNPILPKTRVRRLDVDGNPIPRKPRLKLDADGNPVPPKSRVMLDPDGNPVPSKARIRLDAEGNPILPKPRVKKAPQLDPDGNPILPKPRVTVDEDGNPIPPKKRVKLDENGNPIPSKVRVQLDADGKPVAPTPRIKLDADGNLIPPKTRMKKPPQLDANGDPIAAKGRAKKGPPAGAAAPDMDIADEKTPVGKTSESIGDTAGATEKGSNNRQAIVPPQSATCADALVIPKKKKKLNRKPRVPKIVDPDVPYPSPQSAFVVDAERFGIVTTIWHFADCFSNVLRLSPFRLDLLEVSLAEPNATALLDELFYAFLKVLGTDEDALKSMHAADLEASTAVIAKRAQEDLDVWSKKGRRDDKTQRELLCRVLEYEAGTQSEPDMQRQLRDLAIRISGKKVQRNARGTADRERQEAGVSGSMGRSNSKSSSCDDEKEVLNDEDDDDDDVDFNLAGSFYSPLSLEQRVHILQTLVDACAGTSKVHDHIDKEMQQVAESSKNKRDKTLNQRRLLREQIQALLEQLDAHREEFGLLENVDGAEEEKKEEKDFSYLKKKARGKQLPKAEAPATPKELTRREALEQAKAQRAKEEVRAQALRKEAALEQKVMALRAKLEALQQQSKSEQDNDAMNPGRVLNNFRVGSLGHDRHFRYYYFFPAEGCIFVEAQEVEVEEIEATVPKRIEELAETRLRYGSQAERRENGALGDQDMKGMDARQADVTGSDDEASGPAGEENKESRAGAAEIVVATDSLDYVVLPIVRETMNPAVVKSVKWHSFDRAESIDQLLKWLSDDRPYEKALKERIEQLGDELEDAINARQERILAAEEHGMQSEGELRPRRATRSGAEDAALEARKDYSLNYRNKLK</sequence>
<feature type="compositionally biased region" description="Basic and acidic residues" evidence="4">
    <location>
        <begin position="1117"/>
        <end position="1131"/>
    </location>
</feature>
<dbReference type="OrthoDB" id="5403747at2759"/>
<feature type="domain" description="DDT" evidence="5">
    <location>
        <begin position="562"/>
        <end position="622"/>
    </location>
</feature>
<dbReference type="InterPro" id="IPR018501">
    <property type="entry name" value="DDT_dom"/>
</dbReference>
<dbReference type="PANTHER" id="PTHR15546:SF2">
    <property type="entry name" value="DDT DOMAIN-CONTAINING PROTEIN DDB_G0282237"/>
    <property type="match status" value="1"/>
</dbReference>
<feature type="region of interest" description="Disordered" evidence="4">
    <location>
        <begin position="292"/>
        <end position="512"/>
    </location>
</feature>
<dbReference type="InterPro" id="IPR028942">
    <property type="entry name" value="WHIM1_dom"/>
</dbReference>
<feature type="region of interest" description="Disordered" evidence="4">
    <location>
        <begin position="133"/>
        <end position="159"/>
    </location>
</feature>
<feature type="coiled-coil region" evidence="3">
    <location>
        <begin position="874"/>
        <end position="921"/>
    </location>
</feature>
<feature type="compositionally biased region" description="Low complexity" evidence="4">
    <location>
        <begin position="714"/>
        <end position="725"/>
    </location>
</feature>
<feature type="coiled-coil region" evidence="3">
    <location>
        <begin position="790"/>
        <end position="831"/>
    </location>
</feature>
<keyword evidence="2" id="KW-0539">Nucleus</keyword>
<protein>
    <recommendedName>
        <fullName evidence="5">DDT domain-containing protein</fullName>
    </recommendedName>
</protein>
<dbReference type="SMART" id="SM00571">
    <property type="entry name" value="DDT"/>
    <property type="match status" value="1"/>
</dbReference>
<dbReference type="PANTHER" id="PTHR15546">
    <property type="entry name" value="BROMODOMAIN ADJACENT TO ZINC FINGER DOMAIN, 2A"/>
    <property type="match status" value="1"/>
</dbReference>
<feature type="region of interest" description="Disordered" evidence="4">
    <location>
        <begin position="987"/>
        <end position="1033"/>
    </location>
</feature>
<reference evidence="7" key="1">
    <citation type="journal article" date="2019" name="Nat. Commun.">
        <title>Expansion of phycobilisome linker gene families in mesophilic red algae.</title>
        <authorList>
            <person name="Lee J."/>
            <person name="Kim D."/>
            <person name="Bhattacharya D."/>
            <person name="Yoon H.S."/>
        </authorList>
    </citation>
    <scope>NUCLEOTIDE SEQUENCE [LARGE SCALE GENOMIC DNA]</scope>
    <source>
        <strain evidence="7">CCMP 1328</strain>
    </source>
</reference>